<dbReference type="GO" id="GO:0008610">
    <property type="term" value="P:lipid biosynthetic process"/>
    <property type="evidence" value="ECO:0007669"/>
    <property type="project" value="InterPro"/>
</dbReference>
<reference evidence="7 8" key="1">
    <citation type="submission" date="2016-10" db="EMBL/GenBank/DDBJ databases">
        <authorList>
            <person name="de Groot N.N."/>
        </authorList>
    </citation>
    <scope>NUCLEOTIDE SEQUENCE [LARGE SCALE GENOMIC DNA]</scope>
    <source>
        <strain evidence="7 8">DSM 21039</strain>
    </source>
</reference>
<feature type="transmembrane region" description="Helical" evidence="5">
    <location>
        <begin position="87"/>
        <end position="112"/>
    </location>
</feature>
<evidence type="ECO:0000313" key="7">
    <source>
        <dbReference type="EMBL" id="SEM61206.1"/>
    </source>
</evidence>
<evidence type="ECO:0000256" key="1">
    <source>
        <dbReference type="ARBA" id="ARBA00004370"/>
    </source>
</evidence>
<dbReference type="InterPro" id="IPR050307">
    <property type="entry name" value="Sterol_Desaturase_Related"/>
</dbReference>
<dbReference type="PANTHER" id="PTHR11863">
    <property type="entry name" value="STEROL DESATURASE"/>
    <property type="match status" value="1"/>
</dbReference>
<dbReference type="AlphaFoldDB" id="A0A1H7ZSG0"/>
<dbReference type="STRING" id="573321.SAMN04488505_105183"/>
<proteinExistence type="predicted"/>
<feature type="transmembrane region" description="Helical" evidence="5">
    <location>
        <begin position="54"/>
        <end position="75"/>
    </location>
</feature>
<dbReference type="GO" id="GO:0016020">
    <property type="term" value="C:membrane"/>
    <property type="evidence" value="ECO:0007669"/>
    <property type="project" value="UniProtKB-SubCell"/>
</dbReference>
<keyword evidence="3 5" id="KW-1133">Transmembrane helix</keyword>
<comment type="subcellular location">
    <subcellularLocation>
        <location evidence="1">Membrane</location>
    </subcellularLocation>
</comment>
<evidence type="ECO:0000256" key="3">
    <source>
        <dbReference type="ARBA" id="ARBA00022989"/>
    </source>
</evidence>
<evidence type="ECO:0000256" key="2">
    <source>
        <dbReference type="ARBA" id="ARBA00022692"/>
    </source>
</evidence>
<dbReference type="GO" id="GO:0005506">
    <property type="term" value="F:iron ion binding"/>
    <property type="evidence" value="ECO:0007669"/>
    <property type="project" value="InterPro"/>
</dbReference>
<dbReference type="GO" id="GO:0016491">
    <property type="term" value="F:oxidoreductase activity"/>
    <property type="evidence" value="ECO:0007669"/>
    <property type="project" value="InterPro"/>
</dbReference>
<keyword evidence="2 5" id="KW-0812">Transmembrane</keyword>
<sequence length="233" mass="27254">MPVILEYLLHLSIPARWAVFLAENVLITFLVLLIGNAVLKRSGVVKSTITSRDWWYCVLTNVLNTVVTYAGYWLWEKGMIRITMEESWQIVTHFLLLFFAMDLLMFVFHYLIHKTFLFKAVHHLHHESVDPSPIDLFVLHPVETIAFGSLWICLLILFPFNIYAIAIYLTVNVIFGLAGHLGLEPLPEELRNKPVVKFLGTSTFHHNHHRNVEYNFGFYTSIWDRMLGTYKRY</sequence>
<name>A0A1H7ZSG0_9BACT</name>
<feature type="transmembrane region" description="Helical" evidence="5">
    <location>
        <begin position="15"/>
        <end position="34"/>
    </location>
</feature>
<dbReference type="RefSeq" id="WP_089916406.1">
    <property type="nucleotide sequence ID" value="NZ_FOBB01000005.1"/>
</dbReference>
<organism evidence="7 8">
    <name type="scientific">Chitinophaga rupis</name>
    <dbReference type="NCBI Taxonomy" id="573321"/>
    <lineage>
        <taxon>Bacteria</taxon>
        <taxon>Pseudomonadati</taxon>
        <taxon>Bacteroidota</taxon>
        <taxon>Chitinophagia</taxon>
        <taxon>Chitinophagales</taxon>
        <taxon>Chitinophagaceae</taxon>
        <taxon>Chitinophaga</taxon>
    </lineage>
</organism>
<keyword evidence="4 5" id="KW-0472">Membrane</keyword>
<accession>A0A1H7ZSG0</accession>
<dbReference type="EMBL" id="FOBB01000005">
    <property type="protein sequence ID" value="SEM61206.1"/>
    <property type="molecule type" value="Genomic_DNA"/>
</dbReference>
<gene>
    <name evidence="7" type="ORF">SAMN04488505_105183</name>
</gene>
<dbReference type="OrthoDB" id="9770329at2"/>
<protein>
    <submittedName>
        <fullName evidence="7">Fatty acid hydroxylase superfamily protein</fullName>
    </submittedName>
</protein>
<evidence type="ECO:0000313" key="8">
    <source>
        <dbReference type="Proteomes" id="UP000198984"/>
    </source>
</evidence>
<evidence type="ECO:0000256" key="4">
    <source>
        <dbReference type="ARBA" id="ARBA00023136"/>
    </source>
</evidence>
<evidence type="ECO:0000256" key="5">
    <source>
        <dbReference type="SAM" id="Phobius"/>
    </source>
</evidence>
<feature type="domain" description="Fatty acid hydroxylase" evidence="6">
    <location>
        <begin position="94"/>
        <end position="229"/>
    </location>
</feature>
<evidence type="ECO:0000259" key="6">
    <source>
        <dbReference type="Pfam" id="PF04116"/>
    </source>
</evidence>
<dbReference type="Pfam" id="PF04116">
    <property type="entry name" value="FA_hydroxylase"/>
    <property type="match status" value="1"/>
</dbReference>
<dbReference type="InterPro" id="IPR006694">
    <property type="entry name" value="Fatty_acid_hydroxylase"/>
</dbReference>
<keyword evidence="8" id="KW-1185">Reference proteome</keyword>
<dbReference type="Proteomes" id="UP000198984">
    <property type="component" value="Unassembled WGS sequence"/>
</dbReference>